<feature type="domain" description="HTH lysR-type" evidence="6">
    <location>
        <begin position="12"/>
        <end position="61"/>
    </location>
</feature>
<evidence type="ECO:0000256" key="4">
    <source>
        <dbReference type="ARBA" id="ARBA00023159"/>
    </source>
</evidence>
<dbReference type="PROSITE" id="PS50931">
    <property type="entry name" value="HTH_LYSR"/>
    <property type="match status" value="1"/>
</dbReference>
<dbReference type="InterPro" id="IPR036388">
    <property type="entry name" value="WH-like_DNA-bd_sf"/>
</dbReference>
<dbReference type="GO" id="GO:2000142">
    <property type="term" value="P:regulation of DNA-templated transcription initiation"/>
    <property type="evidence" value="ECO:0007669"/>
    <property type="project" value="TreeGrafter"/>
</dbReference>
<keyword evidence="3" id="KW-0238">DNA-binding</keyword>
<dbReference type="GO" id="GO:0003700">
    <property type="term" value="F:DNA-binding transcription factor activity"/>
    <property type="evidence" value="ECO:0007669"/>
    <property type="project" value="InterPro"/>
</dbReference>
<dbReference type="PRINTS" id="PR00039">
    <property type="entry name" value="HTHLYSR"/>
</dbReference>
<dbReference type="RefSeq" id="WP_119812730.1">
    <property type="nucleotide sequence ID" value="NZ_QYUP01000157.1"/>
</dbReference>
<dbReference type="FunFam" id="1.10.10.10:FF:000001">
    <property type="entry name" value="LysR family transcriptional regulator"/>
    <property type="match status" value="1"/>
</dbReference>
<accession>A0A418XDW1</accession>
<dbReference type="Gene3D" id="3.40.190.290">
    <property type="match status" value="1"/>
</dbReference>
<dbReference type="InterPro" id="IPR005119">
    <property type="entry name" value="LysR_subst-bd"/>
</dbReference>
<dbReference type="OrthoDB" id="8587114at2"/>
<reference evidence="7 8" key="1">
    <citation type="submission" date="2018-09" db="EMBL/GenBank/DDBJ databases">
        <authorList>
            <person name="Zhu H."/>
        </authorList>
    </citation>
    <scope>NUCLEOTIDE SEQUENCE [LARGE SCALE GENOMIC DNA]</scope>
    <source>
        <strain evidence="7 8">K1S02-61</strain>
    </source>
</reference>
<evidence type="ECO:0000256" key="3">
    <source>
        <dbReference type="ARBA" id="ARBA00023125"/>
    </source>
</evidence>
<evidence type="ECO:0000256" key="2">
    <source>
        <dbReference type="ARBA" id="ARBA00023015"/>
    </source>
</evidence>
<organism evidence="7 8">
    <name type="scientific">Massilia cavernae</name>
    <dbReference type="NCBI Taxonomy" id="2320864"/>
    <lineage>
        <taxon>Bacteria</taxon>
        <taxon>Pseudomonadati</taxon>
        <taxon>Pseudomonadota</taxon>
        <taxon>Betaproteobacteria</taxon>
        <taxon>Burkholderiales</taxon>
        <taxon>Oxalobacteraceae</taxon>
        <taxon>Telluria group</taxon>
        <taxon>Massilia</taxon>
    </lineage>
</organism>
<dbReference type="SUPFAM" id="SSF53850">
    <property type="entry name" value="Periplasmic binding protein-like II"/>
    <property type="match status" value="1"/>
</dbReference>
<keyword evidence="8" id="KW-1185">Reference proteome</keyword>
<dbReference type="PANTHER" id="PTHR30293">
    <property type="entry name" value="TRANSCRIPTIONAL REGULATORY PROTEIN NAC-RELATED"/>
    <property type="match status" value="1"/>
</dbReference>
<evidence type="ECO:0000256" key="1">
    <source>
        <dbReference type="ARBA" id="ARBA00009437"/>
    </source>
</evidence>
<dbReference type="InterPro" id="IPR036390">
    <property type="entry name" value="WH_DNA-bd_sf"/>
</dbReference>
<dbReference type="EMBL" id="QYUP01000157">
    <property type="protein sequence ID" value="RJG10724.1"/>
    <property type="molecule type" value="Genomic_DNA"/>
</dbReference>
<dbReference type="SUPFAM" id="SSF46785">
    <property type="entry name" value="Winged helix' DNA-binding domain"/>
    <property type="match status" value="1"/>
</dbReference>
<dbReference type="PANTHER" id="PTHR30293:SF0">
    <property type="entry name" value="NITROGEN ASSIMILATION REGULATORY PROTEIN NAC"/>
    <property type="match status" value="1"/>
</dbReference>
<keyword evidence="2" id="KW-0805">Transcription regulation</keyword>
<name>A0A418XDW1_9BURK</name>
<gene>
    <name evidence="7" type="ORF">D3872_21610</name>
</gene>
<proteinExistence type="inferred from homology"/>
<comment type="caution">
    <text evidence="7">The sequence shown here is derived from an EMBL/GenBank/DDBJ whole genome shotgun (WGS) entry which is preliminary data.</text>
</comment>
<dbReference type="Pfam" id="PF00126">
    <property type="entry name" value="HTH_1"/>
    <property type="match status" value="1"/>
</dbReference>
<comment type="similarity">
    <text evidence="1">Belongs to the LysR transcriptional regulatory family.</text>
</comment>
<evidence type="ECO:0000313" key="8">
    <source>
        <dbReference type="Proteomes" id="UP000284006"/>
    </source>
</evidence>
<keyword evidence="4" id="KW-0010">Activator</keyword>
<sequence length="302" mass="33285">MQSILDPKWLFFIKVAEQGSLTRAAEALDVPQSMLSRHINQLETLCGYRLFRRTGRGVVLTEFGEQLFPRLQALIAEADSITDAIRTTGGMPTGEVKVGMLPSTVPMFAAKLFGLVRERFPRVKLHLSDGSSSQLEEQLREGRVDMALLLREGPVSDVGESVLVQTTLQLVGPRADPLLQQGTIALAELEGLPLVVPSHPHPLRARLDTLAEARGLKLNFEVEADSIRLQHEISAAGGGYAITSGLFELRNDPRLASARIVKPELLRSVVLSTTIRRPHTLATREVQRLIVQAVPTFFKPEH</sequence>
<evidence type="ECO:0000313" key="7">
    <source>
        <dbReference type="EMBL" id="RJG10724.1"/>
    </source>
</evidence>
<evidence type="ECO:0000256" key="5">
    <source>
        <dbReference type="ARBA" id="ARBA00023163"/>
    </source>
</evidence>
<protein>
    <submittedName>
        <fullName evidence="7">LysR family transcriptional regulator</fullName>
    </submittedName>
</protein>
<dbReference type="InterPro" id="IPR000847">
    <property type="entry name" value="LysR_HTH_N"/>
</dbReference>
<keyword evidence="5" id="KW-0804">Transcription</keyword>
<dbReference type="Proteomes" id="UP000284006">
    <property type="component" value="Unassembled WGS sequence"/>
</dbReference>
<evidence type="ECO:0000259" key="6">
    <source>
        <dbReference type="PROSITE" id="PS50931"/>
    </source>
</evidence>
<dbReference type="Pfam" id="PF03466">
    <property type="entry name" value="LysR_substrate"/>
    <property type="match status" value="1"/>
</dbReference>
<dbReference type="Gene3D" id="1.10.10.10">
    <property type="entry name" value="Winged helix-like DNA-binding domain superfamily/Winged helix DNA-binding domain"/>
    <property type="match status" value="1"/>
</dbReference>
<dbReference type="GO" id="GO:0003677">
    <property type="term" value="F:DNA binding"/>
    <property type="evidence" value="ECO:0007669"/>
    <property type="project" value="UniProtKB-KW"/>
</dbReference>
<dbReference type="AlphaFoldDB" id="A0A418XDW1"/>